<gene>
    <name evidence="2" type="ORF">SAMN05216274_105202</name>
</gene>
<sequence>MIMGYFYIAVALLAMLTGGLLLVVPQHTTQGVIFGGRILLVIAALLAIRRLDRTVKRVGVSV</sequence>
<reference evidence="2 3" key="1">
    <citation type="submission" date="2016-10" db="EMBL/GenBank/DDBJ databases">
        <authorList>
            <person name="Varghese N."/>
            <person name="Submissions S."/>
        </authorList>
    </citation>
    <scope>NUCLEOTIDE SEQUENCE [LARGE SCALE GENOMIC DNA]</scope>
    <source>
        <strain evidence="2 3">GMCC 1.11211</strain>
    </source>
</reference>
<keyword evidence="1" id="KW-0472">Membrane</keyword>
<protein>
    <submittedName>
        <fullName evidence="2">Uncharacterized protein</fullName>
    </submittedName>
</protein>
<keyword evidence="1" id="KW-1133">Transmembrane helix</keyword>
<proteinExistence type="predicted"/>
<dbReference type="Proteomes" id="UP000199681">
    <property type="component" value="Unassembled WGS sequence"/>
</dbReference>
<name>A0ABY1ECS2_9MICO</name>
<evidence type="ECO:0000313" key="3">
    <source>
        <dbReference type="Proteomes" id="UP000199681"/>
    </source>
</evidence>
<feature type="transmembrane region" description="Helical" evidence="1">
    <location>
        <begin position="5"/>
        <end position="24"/>
    </location>
</feature>
<keyword evidence="1" id="KW-0812">Transmembrane</keyword>
<comment type="caution">
    <text evidence="2">The sequence shown here is derived from an EMBL/GenBank/DDBJ whole genome shotgun (WGS) entry which is preliminary data.</text>
</comment>
<organism evidence="2 3">
    <name type="scientific">Cryobacterium levicorallinum</name>
    <dbReference type="NCBI Taxonomy" id="995038"/>
    <lineage>
        <taxon>Bacteria</taxon>
        <taxon>Bacillati</taxon>
        <taxon>Actinomycetota</taxon>
        <taxon>Actinomycetes</taxon>
        <taxon>Micrococcales</taxon>
        <taxon>Microbacteriaceae</taxon>
        <taxon>Cryobacterium</taxon>
    </lineage>
</organism>
<keyword evidence="3" id="KW-1185">Reference proteome</keyword>
<evidence type="ECO:0000256" key="1">
    <source>
        <dbReference type="SAM" id="Phobius"/>
    </source>
</evidence>
<accession>A0ABY1ECS2</accession>
<dbReference type="RefSeq" id="WP_166787577.1">
    <property type="nucleotide sequence ID" value="NZ_BKAC01000004.1"/>
</dbReference>
<feature type="transmembrane region" description="Helical" evidence="1">
    <location>
        <begin position="30"/>
        <end position="48"/>
    </location>
</feature>
<dbReference type="EMBL" id="FOPW01000005">
    <property type="protein sequence ID" value="SFH45212.1"/>
    <property type="molecule type" value="Genomic_DNA"/>
</dbReference>
<evidence type="ECO:0000313" key="2">
    <source>
        <dbReference type="EMBL" id="SFH45212.1"/>
    </source>
</evidence>